<evidence type="ECO:0000313" key="1">
    <source>
        <dbReference type="EMBL" id="GIE18534.1"/>
    </source>
</evidence>
<sequence>MPAVDDHDWELLQGAYGPATEVPALIRELRHGGPDPRADLERKLSDHVQHQGMLYPPAVPTAQLLIDALADETTHDRLLAYELLLTIVENAHHYEKEHTADPTLATLSVARAA</sequence>
<reference evidence="1 2" key="1">
    <citation type="submission" date="2021-01" db="EMBL/GenBank/DDBJ databases">
        <title>Whole genome shotgun sequence of Actinoplanes humidus NBRC 14915.</title>
        <authorList>
            <person name="Komaki H."/>
            <person name="Tamura T."/>
        </authorList>
    </citation>
    <scope>NUCLEOTIDE SEQUENCE [LARGE SCALE GENOMIC DNA]</scope>
    <source>
        <strain evidence="1 2">NBRC 14915</strain>
    </source>
</reference>
<gene>
    <name evidence="1" type="ORF">Ahu01nite_016360</name>
</gene>
<dbReference type="Proteomes" id="UP000603200">
    <property type="component" value="Unassembled WGS sequence"/>
</dbReference>
<protein>
    <submittedName>
        <fullName evidence="1">Uncharacterized protein</fullName>
    </submittedName>
</protein>
<accession>A0ABQ3ZIX9</accession>
<comment type="caution">
    <text evidence="1">The sequence shown here is derived from an EMBL/GenBank/DDBJ whole genome shotgun (WGS) entry which is preliminary data.</text>
</comment>
<name>A0ABQ3ZIX9_9ACTN</name>
<organism evidence="1 2">
    <name type="scientific">Winogradskya humida</name>
    <dbReference type="NCBI Taxonomy" id="113566"/>
    <lineage>
        <taxon>Bacteria</taxon>
        <taxon>Bacillati</taxon>
        <taxon>Actinomycetota</taxon>
        <taxon>Actinomycetes</taxon>
        <taxon>Micromonosporales</taxon>
        <taxon>Micromonosporaceae</taxon>
        <taxon>Winogradskya</taxon>
    </lineage>
</organism>
<proteinExistence type="predicted"/>
<dbReference type="EMBL" id="BOMN01000021">
    <property type="protein sequence ID" value="GIE18534.1"/>
    <property type="molecule type" value="Genomic_DNA"/>
</dbReference>
<keyword evidence="2" id="KW-1185">Reference proteome</keyword>
<evidence type="ECO:0000313" key="2">
    <source>
        <dbReference type="Proteomes" id="UP000603200"/>
    </source>
</evidence>